<dbReference type="InterPro" id="IPR054353">
    <property type="entry name" value="IstA-like_C"/>
</dbReference>
<protein>
    <recommendedName>
        <fullName evidence="3">Integrase catalytic domain-containing protein</fullName>
    </recommendedName>
</protein>
<dbReference type="PATRIC" id="fig|1423743.5.peg.499"/>
<evidence type="ECO:0000313" key="4">
    <source>
        <dbReference type="EMBL" id="KRM06911.1"/>
    </source>
</evidence>
<evidence type="ECO:0000259" key="3">
    <source>
        <dbReference type="PROSITE" id="PS50994"/>
    </source>
</evidence>
<dbReference type="PROSITE" id="PS50994">
    <property type="entry name" value="INTEGRASE"/>
    <property type="match status" value="1"/>
</dbReference>
<feature type="region of interest" description="Disordered" evidence="2">
    <location>
        <begin position="42"/>
        <end position="62"/>
    </location>
</feature>
<dbReference type="PANTHER" id="PTHR35004:SF6">
    <property type="entry name" value="TRANSPOSASE"/>
    <property type="match status" value="1"/>
</dbReference>
<dbReference type="GO" id="GO:0015074">
    <property type="term" value="P:DNA integration"/>
    <property type="evidence" value="ECO:0007669"/>
    <property type="project" value="InterPro"/>
</dbReference>
<gene>
    <name evidence="4" type="ORF">FD41_GL000486</name>
</gene>
<dbReference type="Proteomes" id="UP000051966">
    <property type="component" value="Unassembled WGS sequence"/>
</dbReference>
<evidence type="ECO:0000256" key="1">
    <source>
        <dbReference type="ARBA" id="ARBA00009277"/>
    </source>
</evidence>
<dbReference type="NCBIfam" id="NF033546">
    <property type="entry name" value="transpos_IS21"/>
    <property type="match status" value="1"/>
</dbReference>
<dbReference type="PANTHER" id="PTHR35004">
    <property type="entry name" value="TRANSPOSASE RV3428C-RELATED"/>
    <property type="match status" value="1"/>
</dbReference>
<dbReference type="InterPro" id="IPR001584">
    <property type="entry name" value="Integrase_cat-core"/>
</dbReference>
<dbReference type="SUPFAM" id="SSF53098">
    <property type="entry name" value="Ribonuclease H-like"/>
    <property type="match status" value="1"/>
</dbReference>
<comment type="similarity">
    <text evidence="1">Belongs to the transposase IS21/IS408/IS1162 family.</text>
</comment>
<dbReference type="GO" id="GO:0003676">
    <property type="term" value="F:nucleic acid binding"/>
    <property type="evidence" value="ECO:0007669"/>
    <property type="project" value="InterPro"/>
</dbReference>
<dbReference type="EMBL" id="AZFY01000098">
    <property type="protein sequence ID" value="KRM06911.1"/>
    <property type="molecule type" value="Genomic_DNA"/>
</dbReference>
<proteinExistence type="inferred from homology"/>
<dbReference type="Gene3D" id="3.30.420.10">
    <property type="entry name" value="Ribonuclease H-like superfamily/Ribonuclease H"/>
    <property type="match status" value="1"/>
</dbReference>
<evidence type="ECO:0000256" key="2">
    <source>
        <dbReference type="SAM" id="MobiDB-lite"/>
    </source>
</evidence>
<comment type="caution">
    <text evidence="4">The sequence shown here is derived from an EMBL/GenBank/DDBJ whole genome shotgun (WGS) entry which is preliminary data.</text>
</comment>
<name>A0A0R1VNC9_9LACO</name>
<feature type="domain" description="Integrase catalytic" evidence="3">
    <location>
        <begin position="116"/>
        <end position="292"/>
    </location>
</feature>
<organism evidence="4 5">
    <name type="scientific">Lentilactobacillus farraginis DSM 18382 = JCM 14108</name>
    <dbReference type="NCBI Taxonomy" id="1423743"/>
    <lineage>
        <taxon>Bacteria</taxon>
        <taxon>Bacillati</taxon>
        <taxon>Bacillota</taxon>
        <taxon>Bacilli</taxon>
        <taxon>Lactobacillales</taxon>
        <taxon>Lactobacillaceae</taxon>
        <taxon>Lentilactobacillus</taxon>
    </lineage>
</organism>
<reference evidence="4 5" key="1">
    <citation type="journal article" date="2015" name="Genome Announc.">
        <title>Expanding the biotechnology potential of lactobacilli through comparative genomics of 213 strains and associated genera.</title>
        <authorList>
            <person name="Sun Z."/>
            <person name="Harris H.M."/>
            <person name="McCann A."/>
            <person name="Guo C."/>
            <person name="Argimon S."/>
            <person name="Zhang W."/>
            <person name="Yang X."/>
            <person name="Jeffery I.B."/>
            <person name="Cooney J.C."/>
            <person name="Kagawa T.F."/>
            <person name="Liu W."/>
            <person name="Song Y."/>
            <person name="Salvetti E."/>
            <person name="Wrobel A."/>
            <person name="Rasinkangas P."/>
            <person name="Parkhill J."/>
            <person name="Rea M.C."/>
            <person name="O'Sullivan O."/>
            <person name="Ritari J."/>
            <person name="Douillard F.P."/>
            <person name="Paul Ross R."/>
            <person name="Yang R."/>
            <person name="Briner A.E."/>
            <person name="Felis G.E."/>
            <person name="de Vos W.M."/>
            <person name="Barrangou R."/>
            <person name="Klaenhammer T.R."/>
            <person name="Caufield P.W."/>
            <person name="Cui Y."/>
            <person name="Zhang H."/>
            <person name="O'Toole P.W."/>
        </authorList>
    </citation>
    <scope>NUCLEOTIDE SEQUENCE [LARGE SCALE GENOMIC DNA]</scope>
    <source>
        <strain evidence="4 5">DSM 18382</strain>
    </source>
</reference>
<dbReference type="Pfam" id="PF22483">
    <property type="entry name" value="Mu-transpos_C_2"/>
    <property type="match status" value="1"/>
</dbReference>
<dbReference type="InterPro" id="IPR036397">
    <property type="entry name" value="RNaseH_sf"/>
</dbReference>
<accession>A0A0R1VNC9</accession>
<evidence type="ECO:0000313" key="5">
    <source>
        <dbReference type="Proteomes" id="UP000051966"/>
    </source>
</evidence>
<sequence>MAMRLDVKHCVQQHIMNKIKPNFAELGRRYGVDPRTVKRYYNLGLTPPNEHPHSSRRPSKLDNYRKTIEEKVLEGCSATAIYYFIKERGYQGKQSILRDYCRTIKKATTKKATIRIETSPGLSAQVDWKEDLTLVSRHGEVVKGNIFLYVLGYSRMKYMQFTFNRSQTTFFDCLTNAFLATGGVPKEIWFDNQKVVVDHHKSNFGKPVFNETFVEYAKDAGFKPIACRPFRPQTKGKVEALARTTQRIKVYNHEFEEPLDLAEIVHLTCDQLNHEKSQATQIPPYLRLDKEKEYLHDFDHDLLDAYASQTVARKVSKESMIVFQNRKYSVPIRYIDETVQIKHDDNTLYVYYSGELIRSHPISPKRFNYLRDDMEEIVRSDLYKNRDDQVIDDYVDRNLKMFDEME</sequence>
<keyword evidence="5" id="KW-1185">Reference proteome</keyword>
<dbReference type="AlphaFoldDB" id="A0A0R1VNC9"/>
<dbReference type="InterPro" id="IPR012337">
    <property type="entry name" value="RNaseH-like_sf"/>
</dbReference>